<reference evidence="6 7" key="1">
    <citation type="submission" date="2019-10" db="EMBL/GenBank/DDBJ databases">
        <title>Georgenia wutianyii sp. nov. and Georgenia yuyongxinii sp. nov. isolated from plateau pika (Ochotona curzoniae) in the Qinghai-Tibet plateau of China.</title>
        <authorList>
            <person name="Tian Z."/>
        </authorList>
    </citation>
    <scope>NUCLEOTIDE SEQUENCE [LARGE SCALE GENOMIC DNA]</scope>
    <source>
        <strain evidence="6 7">JCM 15130</strain>
    </source>
</reference>
<evidence type="ECO:0000313" key="7">
    <source>
        <dbReference type="Proteomes" id="UP000429644"/>
    </source>
</evidence>
<dbReference type="OrthoDB" id="4068713at2"/>
<dbReference type="PROSITE" id="PS51078">
    <property type="entry name" value="ICLR_ED"/>
    <property type="match status" value="1"/>
</dbReference>
<organism evidence="6 7">
    <name type="scientific">Georgenia ruanii</name>
    <dbReference type="NCBI Taxonomy" id="348442"/>
    <lineage>
        <taxon>Bacteria</taxon>
        <taxon>Bacillati</taxon>
        <taxon>Actinomycetota</taxon>
        <taxon>Actinomycetes</taxon>
        <taxon>Micrococcales</taxon>
        <taxon>Bogoriellaceae</taxon>
        <taxon>Georgenia</taxon>
    </lineage>
</organism>
<gene>
    <name evidence="6" type="ORF">GB882_15600</name>
</gene>
<dbReference type="Pfam" id="PF01614">
    <property type="entry name" value="IclR_C"/>
    <property type="match status" value="1"/>
</dbReference>
<dbReference type="Gene3D" id="1.10.10.10">
    <property type="entry name" value="Winged helix-like DNA-binding domain superfamily/Winged helix DNA-binding domain"/>
    <property type="match status" value="1"/>
</dbReference>
<evidence type="ECO:0000259" key="4">
    <source>
        <dbReference type="PROSITE" id="PS51077"/>
    </source>
</evidence>
<dbReference type="Pfam" id="PF09339">
    <property type="entry name" value="HTH_IclR"/>
    <property type="match status" value="1"/>
</dbReference>
<keyword evidence="1" id="KW-0805">Transcription regulation</keyword>
<evidence type="ECO:0000259" key="5">
    <source>
        <dbReference type="PROSITE" id="PS51078"/>
    </source>
</evidence>
<evidence type="ECO:0000256" key="2">
    <source>
        <dbReference type="ARBA" id="ARBA00023125"/>
    </source>
</evidence>
<dbReference type="InterPro" id="IPR050707">
    <property type="entry name" value="HTH_MetabolicPath_Reg"/>
</dbReference>
<name>A0A7J9V1U1_9MICO</name>
<evidence type="ECO:0000313" key="6">
    <source>
        <dbReference type="EMBL" id="MPV90100.1"/>
    </source>
</evidence>
<dbReference type="InterPro" id="IPR036390">
    <property type="entry name" value="WH_DNA-bd_sf"/>
</dbReference>
<dbReference type="SUPFAM" id="SSF46785">
    <property type="entry name" value="Winged helix' DNA-binding domain"/>
    <property type="match status" value="1"/>
</dbReference>
<dbReference type="PROSITE" id="PS51077">
    <property type="entry name" value="HTH_ICLR"/>
    <property type="match status" value="1"/>
</dbReference>
<keyword evidence="7" id="KW-1185">Reference proteome</keyword>
<feature type="domain" description="IclR-ED" evidence="5">
    <location>
        <begin position="76"/>
        <end position="260"/>
    </location>
</feature>
<dbReference type="SMART" id="SM00346">
    <property type="entry name" value="HTH_ICLR"/>
    <property type="match status" value="1"/>
</dbReference>
<dbReference type="GO" id="GO:0045892">
    <property type="term" value="P:negative regulation of DNA-templated transcription"/>
    <property type="evidence" value="ECO:0007669"/>
    <property type="project" value="TreeGrafter"/>
</dbReference>
<comment type="caution">
    <text evidence="6">The sequence shown here is derived from an EMBL/GenBank/DDBJ whole genome shotgun (WGS) entry which is preliminary data.</text>
</comment>
<dbReference type="EMBL" id="WHPD01003365">
    <property type="protein sequence ID" value="MPV90100.1"/>
    <property type="molecule type" value="Genomic_DNA"/>
</dbReference>
<dbReference type="Proteomes" id="UP000429644">
    <property type="component" value="Unassembled WGS sequence"/>
</dbReference>
<dbReference type="Gene3D" id="3.30.450.40">
    <property type="match status" value="1"/>
</dbReference>
<dbReference type="PANTHER" id="PTHR30136">
    <property type="entry name" value="HELIX-TURN-HELIX TRANSCRIPTIONAL REGULATOR, ICLR FAMILY"/>
    <property type="match status" value="1"/>
</dbReference>
<accession>A0A7J9V1U1</accession>
<dbReference type="GO" id="GO:0003677">
    <property type="term" value="F:DNA binding"/>
    <property type="evidence" value="ECO:0007669"/>
    <property type="project" value="UniProtKB-KW"/>
</dbReference>
<dbReference type="SUPFAM" id="SSF55781">
    <property type="entry name" value="GAF domain-like"/>
    <property type="match status" value="1"/>
</dbReference>
<dbReference type="InterPro" id="IPR014757">
    <property type="entry name" value="Tscrpt_reg_IclR_C"/>
</dbReference>
<proteinExistence type="predicted"/>
<dbReference type="AlphaFoldDB" id="A0A7J9V1U1"/>
<evidence type="ECO:0000256" key="3">
    <source>
        <dbReference type="ARBA" id="ARBA00023163"/>
    </source>
</evidence>
<dbReference type="GO" id="GO:0003700">
    <property type="term" value="F:DNA-binding transcription factor activity"/>
    <property type="evidence" value="ECO:0007669"/>
    <property type="project" value="TreeGrafter"/>
</dbReference>
<dbReference type="InterPro" id="IPR005471">
    <property type="entry name" value="Tscrpt_reg_IclR_N"/>
</dbReference>
<keyword evidence="3" id="KW-0804">Transcription</keyword>
<dbReference type="InterPro" id="IPR029016">
    <property type="entry name" value="GAF-like_dom_sf"/>
</dbReference>
<dbReference type="InterPro" id="IPR036388">
    <property type="entry name" value="WH-like_DNA-bd_sf"/>
</dbReference>
<keyword evidence="2" id="KW-0238">DNA-binding</keyword>
<protein>
    <submittedName>
        <fullName evidence="6">Helix-turn-helix domain-containing protein</fullName>
    </submittedName>
</protein>
<dbReference type="PANTHER" id="PTHR30136:SF34">
    <property type="entry name" value="TRANSCRIPTIONAL REGULATOR"/>
    <property type="match status" value="1"/>
</dbReference>
<feature type="domain" description="HTH iclR-type" evidence="4">
    <location>
        <begin position="15"/>
        <end position="75"/>
    </location>
</feature>
<evidence type="ECO:0000256" key="1">
    <source>
        <dbReference type="ARBA" id="ARBA00023015"/>
    </source>
</evidence>
<dbReference type="RefSeq" id="WP_152232876.1">
    <property type="nucleotide sequence ID" value="NZ_BAAAOT010000023.1"/>
</dbReference>
<sequence>MAGDAGDEDAPAEGLQSLARGLAVIRALAAEGEPRTLAQVAQAAGLNRAVTRRVLLTLVEVGYVLARGREFSLRPRVLELGQAYRTSLRLPALGEAAMAELVATTGQSCSMAVLDGDEIVYVQRVPGSRIIDAVIHVGTRLPAHATAMGRVLLAALDDAALEDALGTGRLAGLTERTVTDPDALRAELARVRERGYSLIEQEFERGLTTLGAPVRDAAGTVVAAINLPLSSYTLPEGRVPEEYLAALLATAQKITDAAAAAGLGG</sequence>